<reference evidence="1 3" key="1">
    <citation type="submission" date="2018-06" db="EMBL/GenBank/DDBJ databases">
        <title>Comparative genomics of rhizobia nodulating Arachis hypogaea in China.</title>
        <authorList>
            <person name="Li Y."/>
        </authorList>
    </citation>
    <scope>NUCLEOTIDE SEQUENCE [LARGE SCALE GENOMIC DNA]</scope>
    <source>
        <strain evidence="1 3">CCBAU 51670</strain>
    </source>
</reference>
<protein>
    <submittedName>
        <fullName evidence="1">Uncharacterized protein</fullName>
    </submittedName>
</protein>
<sequence length="60" mass="6350">MSKTLFRCPNTGMNVQHHVGEASSETKDGAVVVVSCPACARIHLVNVATGRLVSDPRSQS</sequence>
<gene>
    <name evidence="2" type="ORF">EAS56_30405</name>
    <name evidence="1" type="ORF">XH91_10245</name>
</gene>
<accession>A0AAE5WYW5</accession>
<dbReference type="EMBL" id="CP030053">
    <property type="protein sequence ID" value="QAU45703.1"/>
    <property type="molecule type" value="Genomic_DNA"/>
</dbReference>
<evidence type="ECO:0000313" key="3">
    <source>
        <dbReference type="Proteomes" id="UP000288972"/>
    </source>
</evidence>
<dbReference type="KEGG" id="bgz:XH91_10245"/>
<proteinExistence type="predicted"/>
<evidence type="ECO:0000313" key="4">
    <source>
        <dbReference type="Proteomes" id="UP000290401"/>
    </source>
</evidence>
<name>A0AAE5WYW5_9BRAD</name>
<dbReference type="Proteomes" id="UP000290401">
    <property type="component" value="Unassembled WGS sequence"/>
</dbReference>
<dbReference type="RefSeq" id="WP_128950486.1">
    <property type="nucleotide sequence ID" value="NZ_CP030053.1"/>
</dbReference>
<dbReference type="EMBL" id="RDQZ01000034">
    <property type="protein sequence ID" value="RXH08039.1"/>
    <property type="molecule type" value="Genomic_DNA"/>
</dbReference>
<organism evidence="1 3">
    <name type="scientific">Bradyrhizobium guangzhouense</name>
    <dbReference type="NCBI Taxonomy" id="1325095"/>
    <lineage>
        <taxon>Bacteria</taxon>
        <taxon>Pseudomonadati</taxon>
        <taxon>Pseudomonadota</taxon>
        <taxon>Alphaproteobacteria</taxon>
        <taxon>Hyphomicrobiales</taxon>
        <taxon>Nitrobacteraceae</taxon>
        <taxon>Bradyrhizobium</taxon>
    </lineage>
</organism>
<keyword evidence="4" id="KW-1185">Reference proteome</keyword>
<evidence type="ECO:0000313" key="2">
    <source>
        <dbReference type="EMBL" id="RXH08039.1"/>
    </source>
</evidence>
<evidence type="ECO:0000313" key="1">
    <source>
        <dbReference type="EMBL" id="QAU45703.1"/>
    </source>
</evidence>
<dbReference type="AlphaFoldDB" id="A0AAE5WYW5"/>
<reference evidence="2 4" key="2">
    <citation type="submission" date="2018-10" db="EMBL/GenBank/DDBJ databases">
        <title>Bradyrhizobium sp. nov., effective nodules isolated from peanut in China.</title>
        <authorList>
            <person name="Li Y."/>
        </authorList>
    </citation>
    <scope>NUCLEOTIDE SEQUENCE [LARGE SCALE GENOMIC DNA]</scope>
    <source>
        <strain evidence="2 4">CCBAU 53426</strain>
    </source>
</reference>
<dbReference type="Proteomes" id="UP000288972">
    <property type="component" value="Chromosome"/>
</dbReference>